<dbReference type="SUPFAM" id="SSF56801">
    <property type="entry name" value="Acetyl-CoA synthetase-like"/>
    <property type="match status" value="1"/>
</dbReference>
<dbReference type="Pfam" id="PF00501">
    <property type="entry name" value="AMP-binding"/>
    <property type="match status" value="1"/>
</dbReference>
<dbReference type="PROSITE" id="PS00455">
    <property type="entry name" value="AMP_BINDING"/>
    <property type="match status" value="1"/>
</dbReference>
<dbReference type="GO" id="GO:0016020">
    <property type="term" value="C:membrane"/>
    <property type="evidence" value="ECO:0007669"/>
    <property type="project" value="TreeGrafter"/>
</dbReference>
<dbReference type="EMBL" id="JH431948">
    <property type="status" value="NOT_ANNOTATED_CDS"/>
    <property type="molecule type" value="Genomic_DNA"/>
</dbReference>
<reference evidence="6" key="2">
    <citation type="submission" date="2015-02" db="UniProtKB">
        <authorList>
            <consortium name="EnsemblMetazoa"/>
        </authorList>
    </citation>
    <scope>IDENTIFICATION</scope>
</reference>
<dbReference type="HOGENOM" id="CLU_000022_45_5_1"/>
<dbReference type="AlphaFoldDB" id="T1J838"/>
<dbReference type="Proteomes" id="UP000014500">
    <property type="component" value="Unassembled WGS sequence"/>
</dbReference>
<evidence type="ECO:0000256" key="1">
    <source>
        <dbReference type="ARBA" id="ARBA00022598"/>
    </source>
</evidence>
<dbReference type="eggNOG" id="KOG1256">
    <property type="taxonomic scope" value="Eukaryota"/>
</dbReference>
<feature type="domain" description="AMP-dependent synthetase/ligase" evidence="5">
    <location>
        <begin position="66"/>
        <end position="473"/>
    </location>
</feature>
<accession>T1J838</accession>
<evidence type="ECO:0000313" key="7">
    <source>
        <dbReference type="Proteomes" id="UP000014500"/>
    </source>
</evidence>
<dbReference type="Pfam" id="PF23562">
    <property type="entry name" value="AMP-binding_C_3"/>
    <property type="match status" value="1"/>
</dbReference>
<name>T1J838_STRMM</name>
<keyword evidence="3" id="KW-0443">Lipid metabolism</keyword>
<dbReference type="InterPro" id="IPR020845">
    <property type="entry name" value="AMP-binding_CS"/>
</dbReference>
<reference evidence="7" key="1">
    <citation type="submission" date="2011-05" db="EMBL/GenBank/DDBJ databases">
        <authorList>
            <person name="Richards S.R."/>
            <person name="Qu J."/>
            <person name="Jiang H."/>
            <person name="Jhangiani S.N."/>
            <person name="Agravi P."/>
            <person name="Goodspeed R."/>
            <person name="Gross S."/>
            <person name="Mandapat C."/>
            <person name="Jackson L."/>
            <person name="Mathew T."/>
            <person name="Pu L."/>
            <person name="Thornton R."/>
            <person name="Saada N."/>
            <person name="Wilczek-Boney K.B."/>
            <person name="Lee S."/>
            <person name="Kovar C."/>
            <person name="Wu Y."/>
            <person name="Scherer S.E."/>
            <person name="Worley K.C."/>
            <person name="Muzny D.M."/>
            <person name="Gibbs R."/>
        </authorList>
    </citation>
    <scope>NUCLEOTIDE SEQUENCE</scope>
    <source>
        <strain evidence="7">Brora</strain>
    </source>
</reference>
<keyword evidence="1" id="KW-0436">Ligase</keyword>
<dbReference type="GO" id="GO:0005783">
    <property type="term" value="C:endoplasmic reticulum"/>
    <property type="evidence" value="ECO:0007669"/>
    <property type="project" value="TreeGrafter"/>
</dbReference>
<dbReference type="STRING" id="126957.T1J838"/>
<keyword evidence="2" id="KW-0276">Fatty acid metabolism</keyword>
<dbReference type="PANTHER" id="PTHR43272">
    <property type="entry name" value="LONG-CHAIN-FATTY-ACID--COA LIGASE"/>
    <property type="match status" value="1"/>
</dbReference>
<dbReference type="OMA" id="SERNTAN"/>
<dbReference type="Gene3D" id="3.40.50.12780">
    <property type="entry name" value="N-terminal domain of ligase-like"/>
    <property type="match status" value="1"/>
</dbReference>
<evidence type="ECO:0000259" key="5">
    <source>
        <dbReference type="Pfam" id="PF00501"/>
    </source>
</evidence>
<dbReference type="InterPro" id="IPR000873">
    <property type="entry name" value="AMP-dep_synth/lig_dom"/>
</dbReference>
<evidence type="ECO:0000313" key="6">
    <source>
        <dbReference type="EnsemblMetazoa" id="SMAR009860-PA"/>
    </source>
</evidence>
<dbReference type="EC" id="6.2.1.3" evidence="4"/>
<dbReference type="GO" id="GO:0004467">
    <property type="term" value="F:long-chain fatty acid-CoA ligase activity"/>
    <property type="evidence" value="ECO:0007669"/>
    <property type="project" value="UniProtKB-EC"/>
</dbReference>
<dbReference type="PANTHER" id="PTHR43272:SF32">
    <property type="entry name" value="AMP-DEPENDENT SYNTHETASE_LIGASE DOMAIN-CONTAINING PROTEIN"/>
    <property type="match status" value="1"/>
</dbReference>
<dbReference type="InterPro" id="IPR042099">
    <property type="entry name" value="ANL_N_sf"/>
</dbReference>
<evidence type="ECO:0000256" key="2">
    <source>
        <dbReference type="ARBA" id="ARBA00022832"/>
    </source>
</evidence>
<keyword evidence="7" id="KW-1185">Reference proteome</keyword>
<evidence type="ECO:0000256" key="4">
    <source>
        <dbReference type="ARBA" id="ARBA00026121"/>
    </source>
</evidence>
<dbReference type="EnsemblMetazoa" id="SMAR009860-RA">
    <property type="protein sequence ID" value="SMAR009860-PA"/>
    <property type="gene ID" value="SMAR009860"/>
</dbReference>
<evidence type="ECO:0000256" key="3">
    <source>
        <dbReference type="ARBA" id="ARBA00023098"/>
    </source>
</evidence>
<sequence>MANRKFVEDLIGASFVDPHIPKHQYGPDYIIPTTENMTWIPDGAVQIKILKNEHPIYKPESIISFFRKAVKNSPSRTAITTQKNDELIKWSYLQYLNDVETIAKGFIKLGVMPYHGVSILGNNSPEWIISYLAAIFCGGISTGIYPTNSPDACYHVINDSSSNIILVENEMQLEKIQSIQNRLPNLKAIVQFNGQPNYDNVISWQELLQIGKSLPDEVLDKRIKGLAVNQCCNLVYTSGTTGNPKGVMLSHDNLINMTKTMCYELWKTPKFGAIVSYLPLSHIAGVAIDVIVNILTESTVHFAGPNALKGDLVNDLIKYKPTFFFGVPRVYEKLKLNLEIVEASLSPTKKSLLASARNQASSNLDKHEINSTILNEMKAAIGFERSQIFICGGAPTSTEVINFFRSYGITLTDGFGLSESSGAHISNIPQCYHVGSVGNVNDLKYYETKILDPDIDGSGEIMLRGRDVFMGYLKLEKMTKETIEKDKWLHSGDIGKIDKDGFLFITGQLIITAGGENISPILIENFVKKLLPVVSNCMLIGDKRKYLTMLLTLKTEVNPESMEPIDDLNVIAIQWCESVGSSAKKVSEILQTKDPNVMAGIQKGIDEYNKKFTISRAQKIQKWTILSQNFCFHNGTLGPTSKLKRQVASFDIPFQSFDIPFQCFDIPFQSTYVFLNKDSYKLIIICLTLNDNRPHLLPIFKFLNKIIHYSCQIVFHNTEEYHTTSAKTLGVTPTVDLECVRTKFWVVNSHFFNQQMFIHLLPYYSLQSNSS</sequence>
<organism evidence="6 7">
    <name type="scientific">Strigamia maritima</name>
    <name type="common">European centipede</name>
    <name type="synonym">Geophilus maritimus</name>
    <dbReference type="NCBI Taxonomy" id="126957"/>
    <lineage>
        <taxon>Eukaryota</taxon>
        <taxon>Metazoa</taxon>
        <taxon>Ecdysozoa</taxon>
        <taxon>Arthropoda</taxon>
        <taxon>Myriapoda</taxon>
        <taxon>Chilopoda</taxon>
        <taxon>Pleurostigmophora</taxon>
        <taxon>Geophilomorpha</taxon>
        <taxon>Linotaeniidae</taxon>
        <taxon>Strigamia</taxon>
    </lineage>
</organism>
<dbReference type="PhylomeDB" id="T1J838"/>
<proteinExistence type="predicted"/>
<protein>
    <recommendedName>
        <fullName evidence="4">long-chain-fatty-acid--CoA ligase</fullName>
        <ecNumber evidence="4">6.2.1.3</ecNumber>
    </recommendedName>
</protein>